<sequence>MAARRSGGGRYRVRTATPYGRGERFPVRFLFVNKRPVKVVYGDSRRTKDTLAIQSFAGRFNWEKNGVFRAGADGCEKIQQHKNINTSAGDGGVSDTLRDTSGGRGVARGGRGAVRRAGLFVHTFRYAPLAPLGRRDRHVHSVFSFGVYPPRALDSRSGFASRRLPREFESGFSRVVRLLFCYFNTVPAYRATFEMVKKISEESVDSGECFSISFAVLVDSASPGAGRRGFVGRPPRVLISSDSLDRLFRAYCAVLPAFVAIRLAGAPVTKDEFIHSELVQCGPV</sequence>
<name>A0A4C1U094_EUMVA</name>
<dbReference type="EMBL" id="BGZK01000111">
    <property type="protein sequence ID" value="GBP19745.1"/>
    <property type="molecule type" value="Genomic_DNA"/>
</dbReference>
<comment type="caution">
    <text evidence="2">The sequence shown here is derived from an EMBL/GenBank/DDBJ whole genome shotgun (WGS) entry which is preliminary data.</text>
</comment>
<keyword evidence="3" id="KW-1185">Reference proteome</keyword>
<organism evidence="2 3">
    <name type="scientific">Eumeta variegata</name>
    <name type="common">Bagworm moth</name>
    <name type="synonym">Eumeta japonica</name>
    <dbReference type="NCBI Taxonomy" id="151549"/>
    <lineage>
        <taxon>Eukaryota</taxon>
        <taxon>Metazoa</taxon>
        <taxon>Ecdysozoa</taxon>
        <taxon>Arthropoda</taxon>
        <taxon>Hexapoda</taxon>
        <taxon>Insecta</taxon>
        <taxon>Pterygota</taxon>
        <taxon>Neoptera</taxon>
        <taxon>Endopterygota</taxon>
        <taxon>Lepidoptera</taxon>
        <taxon>Glossata</taxon>
        <taxon>Ditrysia</taxon>
        <taxon>Tineoidea</taxon>
        <taxon>Psychidae</taxon>
        <taxon>Oiketicinae</taxon>
        <taxon>Eumeta</taxon>
    </lineage>
</organism>
<protein>
    <submittedName>
        <fullName evidence="2">Uncharacterized protein</fullName>
    </submittedName>
</protein>
<feature type="region of interest" description="Disordered" evidence="1">
    <location>
        <begin position="84"/>
        <end position="109"/>
    </location>
</feature>
<accession>A0A4C1U094</accession>
<gene>
    <name evidence="2" type="ORF">EVAR_8905_1</name>
</gene>
<evidence type="ECO:0000313" key="2">
    <source>
        <dbReference type="EMBL" id="GBP19745.1"/>
    </source>
</evidence>
<dbReference type="Proteomes" id="UP000299102">
    <property type="component" value="Unassembled WGS sequence"/>
</dbReference>
<evidence type="ECO:0000256" key="1">
    <source>
        <dbReference type="SAM" id="MobiDB-lite"/>
    </source>
</evidence>
<dbReference type="AlphaFoldDB" id="A0A4C1U094"/>
<evidence type="ECO:0000313" key="3">
    <source>
        <dbReference type="Proteomes" id="UP000299102"/>
    </source>
</evidence>
<reference evidence="2 3" key="1">
    <citation type="journal article" date="2019" name="Commun. Biol.">
        <title>The bagworm genome reveals a unique fibroin gene that provides high tensile strength.</title>
        <authorList>
            <person name="Kono N."/>
            <person name="Nakamura H."/>
            <person name="Ohtoshi R."/>
            <person name="Tomita M."/>
            <person name="Numata K."/>
            <person name="Arakawa K."/>
        </authorList>
    </citation>
    <scope>NUCLEOTIDE SEQUENCE [LARGE SCALE GENOMIC DNA]</scope>
</reference>
<proteinExistence type="predicted"/>